<feature type="compositionally biased region" description="Basic and acidic residues" evidence="6">
    <location>
        <begin position="11"/>
        <end position="20"/>
    </location>
</feature>
<keyword evidence="3 7" id="KW-0812">Transmembrane</keyword>
<feature type="transmembrane region" description="Helical" evidence="7">
    <location>
        <begin position="118"/>
        <end position="143"/>
    </location>
</feature>
<comment type="caution">
    <text evidence="8">The sequence shown here is derived from an EMBL/GenBank/DDBJ whole genome shotgun (WGS) entry which is preliminary data.</text>
</comment>
<feature type="transmembrane region" description="Helical" evidence="7">
    <location>
        <begin position="155"/>
        <end position="182"/>
    </location>
</feature>
<dbReference type="OrthoDB" id="145485at2"/>
<feature type="compositionally biased region" description="Pro residues" evidence="6">
    <location>
        <begin position="1"/>
        <end position="10"/>
    </location>
</feature>
<keyword evidence="2" id="KW-1003">Cell membrane</keyword>
<evidence type="ECO:0000256" key="6">
    <source>
        <dbReference type="SAM" id="MobiDB-lite"/>
    </source>
</evidence>
<dbReference type="Proteomes" id="UP000249254">
    <property type="component" value="Unassembled WGS sequence"/>
</dbReference>
<keyword evidence="5 7" id="KW-0472">Membrane</keyword>
<comment type="subcellular location">
    <subcellularLocation>
        <location evidence="1">Cell membrane</location>
        <topology evidence="1">Multi-pass membrane protein</topology>
    </subcellularLocation>
</comment>
<evidence type="ECO:0000256" key="1">
    <source>
        <dbReference type="ARBA" id="ARBA00004651"/>
    </source>
</evidence>
<evidence type="ECO:0000256" key="7">
    <source>
        <dbReference type="SAM" id="Phobius"/>
    </source>
</evidence>
<evidence type="ECO:0000256" key="4">
    <source>
        <dbReference type="ARBA" id="ARBA00022989"/>
    </source>
</evidence>
<name>A0A328AKD9_9CAUL</name>
<dbReference type="EMBL" id="QFYQ01000001">
    <property type="protein sequence ID" value="RAK55423.1"/>
    <property type="molecule type" value="Genomic_DNA"/>
</dbReference>
<evidence type="ECO:0000313" key="9">
    <source>
        <dbReference type="Proteomes" id="UP000249254"/>
    </source>
</evidence>
<evidence type="ECO:0000313" key="8">
    <source>
        <dbReference type="EMBL" id="RAK55423.1"/>
    </source>
</evidence>
<dbReference type="GO" id="GO:0005886">
    <property type="term" value="C:plasma membrane"/>
    <property type="evidence" value="ECO:0007669"/>
    <property type="project" value="UniProtKB-SubCell"/>
</dbReference>
<protein>
    <submittedName>
        <fullName evidence="8">Uncharacterized protein</fullName>
    </submittedName>
</protein>
<gene>
    <name evidence="8" type="ORF">DJ017_13330</name>
</gene>
<feature type="transmembrane region" description="Helical" evidence="7">
    <location>
        <begin position="323"/>
        <end position="343"/>
    </location>
</feature>
<keyword evidence="4 7" id="KW-1133">Transmembrane helix</keyword>
<sequence>MVPITNPPPDKPVEGKPVEGKPVEPVEVELAEALPTPQAKPLARVTKLALRIVPLVLLVAAVFVLRREFKGLSWDAVGKAMDGWGHLAIIAALVLAVLSFLLMGVVEWLGLRWAGAKLPWGVAVAGSFLAGAIGHAIGANLLVAGAVRARLYDRYGVTLTQVAVTTLFNGMSFAVGLGALGGGGLLLASQAELAATAIPVSLARSAGAVLLAGSLGWVLLCMVRRRPLSAFGRSLTLPAGRDAVLQLIIGVADNGIAAGIVWVLLPHGTTSYASFVGAYAVACVAGLISSVPGGAGVFESAISTLLPKAEAAPLAAAFLGYRLAYYLLPLIIASAALFGDTLLERLRKR</sequence>
<keyword evidence="9" id="KW-1185">Reference proteome</keyword>
<evidence type="ECO:0000256" key="5">
    <source>
        <dbReference type="ARBA" id="ARBA00023136"/>
    </source>
</evidence>
<dbReference type="Pfam" id="PF03706">
    <property type="entry name" value="LPG_synthase_TM"/>
    <property type="match status" value="1"/>
</dbReference>
<feature type="transmembrane region" description="Helical" evidence="7">
    <location>
        <begin position="86"/>
        <end position="106"/>
    </location>
</feature>
<dbReference type="InterPro" id="IPR022791">
    <property type="entry name" value="L-PG_synthase/AglD"/>
</dbReference>
<evidence type="ECO:0000256" key="2">
    <source>
        <dbReference type="ARBA" id="ARBA00022475"/>
    </source>
</evidence>
<proteinExistence type="predicted"/>
<organism evidence="8 9">
    <name type="scientific">Phenylobacterium soli</name>
    <dbReference type="NCBI Taxonomy" id="2170551"/>
    <lineage>
        <taxon>Bacteria</taxon>
        <taxon>Pseudomonadati</taxon>
        <taxon>Pseudomonadota</taxon>
        <taxon>Alphaproteobacteria</taxon>
        <taxon>Caulobacterales</taxon>
        <taxon>Caulobacteraceae</taxon>
        <taxon>Phenylobacterium</taxon>
    </lineage>
</organism>
<evidence type="ECO:0000256" key="3">
    <source>
        <dbReference type="ARBA" id="ARBA00022692"/>
    </source>
</evidence>
<feature type="transmembrane region" description="Helical" evidence="7">
    <location>
        <begin position="244"/>
        <end position="265"/>
    </location>
</feature>
<accession>A0A328AKD9</accession>
<feature type="transmembrane region" description="Helical" evidence="7">
    <location>
        <begin position="48"/>
        <end position="65"/>
    </location>
</feature>
<feature type="transmembrane region" description="Helical" evidence="7">
    <location>
        <begin position="202"/>
        <end position="223"/>
    </location>
</feature>
<dbReference type="AlphaFoldDB" id="A0A328AKD9"/>
<feature type="region of interest" description="Disordered" evidence="6">
    <location>
        <begin position="1"/>
        <end position="20"/>
    </location>
</feature>
<reference evidence="9" key="1">
    <citation type="submission" date="2018-05" db="EMBL/GenBank/DDBJ databases">
        <authorList>
            <person name="Li X."/>
        </authorList>
    </citation>
    <scope>NUCLEOTIDE SEQUENCE [LARGE SCALE GENOMIC DNA]</scope>
    <source>
        <strain evidence="9">LX32</strain>
    </source>
</reference>